<dbReference type="NCBIfam" id="TIGR00254">
    <property type="entry name" value="GGDEF"/>
    <property type="match status" value="1"/>
</dbReference>
<dbReference type="PANTHER" id="PTHR33121:SF71">
    <property type="entry name" value="OXYGEN SENSOR PROTEIN DOSP"/>
    <property type="match status" value="1"/>
</dbReference>
<dbReference type="EMBL" id="LNYH01000147">
    <property type="protein sequence ID" value="KTD15045.1"/>
    <property type="molecule type" value="Genomic_DNA"/>
</dbReference>
<keyword evidence="1" id="KW-0472">Membrane</keyword>
<dbReference type="InterPro" id="IPR029787">
    <property type="entry name" value="Nucleotide_cyclase"/>
</dbReference>
<dbReference type="Pfam" id="PF00990">
    <property type="entry name" value="GGDEF"/>
    <property type="match status" value="1"/>
</dbReference>
<feature type="transmembrane region" description="Helical" evidence="1">
    <location>
        <begin position="21"/>
        <end position="45"/>
    </location>
</feature>
<comment type="caution">
    <text evidence="4">The sequence shown here is derived from an EMBL/GenBank/DDBJ whole genome shotgun (WGS) entry which is preliminary data.</text>
</comment>
<dbReference type="RefSeq" id="WP_058502679.1">
    <property type="nucleotide sequence ID" value="NZ_CAAAJA010000032.1"/>
</dbReference>
<accession>A0A0W0V4N1</accession>
<feature type="domain" description="GGDEF" evidence="3">
    <location>
        <begin position="145"/>
        <end position="286"/>
    </location>
</feature>
<dbReference type="Gene3D" id="3.30.70.270">
    <property type="match status" value="1"/>
</dbReference>
<reference evidence="4 5" key="1">
    <citation type="submission" date="2015-11" db="EMBL/GenBank/DDBJ databases">
        <title>Genomic analysis of 38 Legionella species identifies large and diverse effector repertoires.</title>
        <authorList>
            <person name="Burstein D."/>
            <person name="Amaro F."/>
            <person name="Zusman T."/>
            <person name="Lifshitz Z."/>
            <person name="Cohen O."/>
            <person name="Gilbert J.A."/>
            <person name="Pupko T."/>
            <person name="Shuman H.A."/>
            <person name="Segal G."/>
        </authorList>
    </citation>
    <scope>NUCLEOTIDE SEQUENCE [LARGE SCALE GENOMIC DNA]</scope>
    <source>
        <strain evidence="4 5">Bercovier 4</strain>
    </source>
</reference>
<keyword evidence="1" id="KW-1133">Transmembrane helix</keyword>
<name>A0A0W0V4N1_9GAMM</name>
<organism evidence="4 5">
    <name type="scientific">Legionella israelensis</name>
    <dbReference type="NCBI Taxonomy" id="454"/>
    <lineage>
        <taxon>Bacteria</taxon>
        <taxon>Pseudomonadati</taxon>
        <taxon>Pseudomonadota</taxon>
        <taxon>Gammaproteobacteria</taxon>
        <taxon>Legionellales</taxon>
        <taxon>Legionellaceae</taxon>
        <taxon>Legionella</taxon>
    </lineage>
</organism>
<dbReference type="InterPro" id="IPR043128">
    <property type="entry name" value="Rev_trsase/Diguanyl_cyclase"/>
</dbReference>
<dbReference type="PANTHER" id="PTHR33121">
    <property type="entry name" value="CYCLIC DI-GMP PHOSPHODIESTERASE PDEF"/>
    <property type="match status" value="1"/>
</dbReference>
<dbReference type="SUPFAM" id="SSF55073">
    <property type="entry name" value="Nucleotide cyclase"/>
    <property type="match status" value="1"/>
</dbReference>
<dbReference type="PATRIC" id="fig|454.4.peg.2613"/>
<dbReference type="GO" id="GO:0071111">
    <property type="term" value="F:cyclic-guanylate-specific phosphodiesterase activity"/>
    <property type="evidence" value="ECO:0007669"/>
    <property type="project" value="InterPro"/>
</dbReference>
<dbReference type="SMART" id="SM00267">
    <property type="entry name" value="GGDEF"/>
    <property type="match status" value="1"/>
</dbReference>
<dbReference type="SMART" id="SM00052">
    <property type="entry name" value="EAL"/>
    <property type="match status" value="1"/>
</dbReference>
<protein>
    <submittedName>
        <fullName evidence="4">Diguanylate cyclase/phosphodiesterase domain 2</fullName>
    </submittedName>
</protein>
<dbReference type="SUPFAM" id="SSF141868">
    <property type="entry name" value="EAL domain-like"/>
    <property type="match status" value="1"/>
</dbReference>
<evidence type="ECO:0000313" key="4">
    <source>
        <dbReference type="EMBL" id="KTD15045.1"/>
    </source>
</evidence>
<dbReference type="InterPro" id="IPR001633">
    <property type="entry name" value="EAL_dom"/>
</dbReference>
<dbReference type="Pfam" id="PF00563">
    <property type="entry name" value="EAL"/>
    <property type="match status" value="1"/>
</dbReference>
<dbReference type="PROSITE" id="PS50887">
    <property type="entry name" value="GGDEF"/>
    <property type="match status" value="1"/>
</dbReference>
<gene>
    <name evidence="4" type="ORF">Lisr_2390</name>
</gene>
<dbReference type="InterPro" id="IPR050706">
    <property type="entry name" value="Cyclic-di-GMP_PDE-like"/>
</dbReference>
<evidence type="ECO:0000259" key="2">
    <source>
        <dbReference type="PROSITE" id="PS50883"/>
    </source>
</evidence>
<dbReference type="InterPro" id="IPR035919">
    <property type="entry name" value="EAL_sf"/>
</dbReference>
<dbReference type="PROSITE" id="PS50883">
    <property type="entry name" value="EAL"/>
    <property type="match status" value="1"/>
</dbReference>
<dbReference type="InterPro" id="IPR000160">
    <property type="entry name" value="GGDEF_dom"/>
</dbReference>
<feature type="domain" description="EAL" evidence="2">
    <location>
        <begin position="295"/>
        <end position="547"/>
    </location>
</feature>
<evidence type="ECO:0000259" key="3">
    <source>
        <dbReference type="PROSITE" id="PS50887"/>
    </source>
</evidence>
<proteinExistence type="predicted"/>
<evidence type="ECO:0000256" key="1">
    <source>
        <dbReference type="SAM" id="Phobius"/>
    </source>
</evidence>
<dbReference type="Proteomes" id="UP000054761">
    <property type="component" value="Unassembled WGS sequence"/>
</dbReference>
<evidence type="ECO:0000313" key="5">
    <source>
        <dbReference type="Proteomes" id="UP000054761"/>
    </source>
</evidence>
<dbReference type="STRING" id="454.Lisr_2390"/>
<dbReference type="Gene3D" id="3.20.20.450">
    <property type="entry name" value="EAL domain"/>
    <property type="match status" value="1"/>
</dbReference>
<keyword evidence="5" id="KW-1185">Reference proteome</keyword>
<keyword evidence="1" id="KW-0812">Transmembrane</keyword>
<sequence length="549" mass="62150">MDTSIHKHHIPPSSVVLKSHVNRYALIGLMISIVSIVVATFLVAYQMTGEITLGSLLLAQTSNPAIWALDLTPFMFAYWGQAFCYGLADKAESILEDKEREYKSKSSDLKLKLEYETNHDSLTQLPNRRLITEKIDQLISQVPSSSLAVIIININDFKNINYNVGVFNANHILKQFAEKLKSILLEPFLLRACMGMNLVAHLQADEFAIMLPRLNPEISLKTAIQNINDLTSTDYMVDGLNIHIATTIGVAVYPEHGRNAEELIHHANVSAYNARKERKNFAIYDAKMNEDYTHNRILLAELENALENDKLEVHYLPFFDIASRKIVGTEASIQFYSPKLGKVNSERIVSLIEGTNLTKKWRDTLLEKAIRQTALWHKAGFKIPLTIHLSTSDFADQQLAESIQNRLKTCKLSAKYLEIELTEQTCLSNQPQTFTILNQLSATGIKILIEDFCSGHSSFVYLTRFPIDKIKIDKSFIMNMIKDEKKLKLVKAMINIAKTLKLKTLAMGVNEENIQKLKEMGCNYAQGLHFNQPATAQDLEQLFKTDRAS</sequence>
<dbReference type="AlphaFoldDB" id="A0A0W0V4N1"/>
<dbReference type="CDD" id="cd01949">
    <property type="entry name" value="GGDEF"/>
    <property type="match status" value="1"/>
</dbReference>
<dbReference type="OrthoDB" id="9804951at2"/>
<dbReference type="CDD" id="cd01948">
    <property type="entry name" value="EAL"/>
    <property type="match status" value="1"/>
</dbReference>